<comment type="caution">
    <text evidence="1">The sequence shown here is derived from an EMBL/GenBank/DDBJ whole genome shotgun (WGS) entry which is preliminary data.</text>
</comment>
<dbReference type="RefSeq" id="WP_273440791.1">
    <property type="nucleotide sequence ID" value="NZ_PKUN01000029.1"/>
</dbReference>
<dbReference type="AlphaFoldDB" id="A0A2N6CSI4"/>
<proteinExistence type="predicted"/>
<sequence>MIDRKARDKAAEHIRRFISGQISNFKLEKDTPNTEDRGVLAIYHSLWCYYDDFIEHKLSGEMALPDETLRQLTRWVIFLHSDEEYLWPAISYPGVRPIEHGFFSKLLNGPDKEQKFMAAGDYSVWPFIDKDTYNIARKRPKLLSAKVNGSTNSDNQ</sequence>
<organism evidence="1 2">
    <name type="scientific">Sedimenticola selenatireducens</name>
    <dbReference type="NCBI Taxonomy" id="191960"/>
    <lineage>
        <taxon>Bacteria</taxon>
        <taxon>Pseudomonadati</taxon>
        <taxon>Pseudomonadota</taxon>
        <taxon>Gammaproteobacteria</taxon>
        <taxon>Chromatiales</taxon>
        <taxon>Sedimenticolaceae</taxon>
        <taxon>Sedimenticola</taxon>
    </lineage>
</organism>
<gene>
    <name evidence="1" type="ORF">C0630_17500</name>
</gene>
<accession>A0A2N6CSI4</accession>
<evidence type="ECO:0000313" key="2">
    <source>
        <dbReference type="Proteomes" id="UP000235015"/>
    </source>
</evidence>
<reference evidence="1 2" key="1">
    <citation type="submission" date="2017-11" db="EMBL/GenBank/DDBJ databases">
        <title>Genome-resolved metagenomics identifies genetic mobility, metabolic interactions, and unexpected diversity in perchlorate-reducing communities.</title>
        <authorList>
            <person name="Barnum T.P."/>
            <person name="Figueroa I.A."/>
            <person name="Carlstrom C.I."/>
            <person name="Lucas L.N."/>
            <person name="Engelbrektson A.L."/>
            <person name="Coates J.D."/>
        </authorList>
    </citation>
    <scope>NUCLEOTIDE SEQUENCE [LARGE SCALE GENOMIC DNA]</scope>
    <source>
        <strain evidence="1">BM301</strain>
    </source>
</reference>
<dbReference type="Proteomes" id="UP000235015">
    <property type="component" value="Unassembled WGS sequence"/>
</dbReference>
<name>A0A2N6CSI4_9GAMM</name>
<dbReference type="EMBL" id="PKUN01000029">
    <property type="protein sequence ID" value="PLX60046.1"/>
    <property type="molecule type" value="Genomic_DNA"/>
</dbReference>
<protein>
    <submittedName>
        <fullName evidence="1">Uncharacterized protein</fullName>
    </submittedName>
</protein>
<evidence type="ECO:0000313" key="1">
    <source>
        <dbReference type="EMBL" id="PLX60046.1"/>
    </source>
</evidence>